<evidence type="ECO:0000256" key="2">
    <source>
        <dbReference type="ARBA" id="ARBA00007798"/>
    </source>
</evidence>
<dbReference type="Pfam" id="PF09816">
    <property type="entry name" value="EAF"/>
    <property type="match status" value="1"/>
</dbReference>
<comment type="similarity">
    <text evidence="2">Belongs to the EAF family.</text>
</comment>
<feature type="compositionally biased region" description="Low complexity" evidence="8">
    <location>
        <begin position="137"/>
        <end position="147"/>
    </location>
</feature>
<feature type="compositionally biased region" description="Pro residues" evidence="8">
    <location>
        <begin position="268"/>
        <end position="278"/>
    </location>
</feature>
<feature type="compositionally biased region" description="Pro residues" evidence="8">
    <location>
        <begin position="343"/>
        <end position="357"/>
    </location>
</feature>
<feature type="compositionally biased region" description="Acidic residues" evidence="8">
    <location>
        <begin position="405"/>
        <end position="417"/>
    </location>
</feature>
<evidence type="ECO:0000256" key="7">
    <source>
        <dbReference type="ARBA" id="ARBA00023242"/>
    </source>
</evidence>
<feature type="compositionally biased region" description="Acidic residues" evidence="8">
    <location>
        <begin position="460"/>
        <end position="474"/>
    </location>
</feature>
<evidence type="ECO:0000256" key="4">
    <source>
        <dbReference type="ARBA" id="ARBA00023015"/>
    </source>
</evidence>
<dbReference type="GO" id="GO:0003711">
    <property type="term" value="F:transcription elongation factor activity"/>
    <property type="evidence" value="ECO:0007669"/>
    <property type="project" value="TreeGrafter"/>
</dbReference>
<reference evidence="10" key="1">
    <citation type="submission" date="2020-11" db="EMBL/GenBank/DDBJ databases">
        <authorList>
            <consortium name="DOE Joint Genome Institute"/>
            <person name="Ahrendt S."/>
            <person name="Riley R."/>
            <person name="Andreopoulos W."/>
            <person name="Labutti K."/>
            <person name="Pangilinan J."/>
            <person name="Ruiz-Duenas F.J."/>
            <person name="Barrasa J.M."/>
            <person name="Sanchez-Garcia M."/>
            <person name="Camarero S."/>
            <person name="Miyauchi S."/>
            <person name="Serrano A."/>
            <person name="Linde D."/>
            <person name="Babiker R."/>
            <person name="Drula E."/>
            <person name="Ayuso-Fernandez I."/>
            <person name="Pacheco R."/>
            <person name="Padilla G."/>
            <person name="Ferreira P."/>
            <person name="Barriuso J."/>
            <person name="Kellner H."/>
            <person name="Castanera R."/>
            <person name="Alfaro M."/>
            <person name="Ramirez L."/>
            <person name="Pisabarro A.G."/>
            <person name="Kuo A."/>
            <person name="Tritt A."/>
            <person name="Lipzen A."/>
            <person name="He G."/>
            <person name="Yan M."/>
            <person name="Ng V."/>
            <person name="Cullen D."/>
            <person name="Martin F."/>
            <person name="Rosso M.-N."/>
            <person name="Henrissat B."/>
            <person name="Hibbett D."/>
            <person name="Martinez A.T."/>
            <person name="Grigoriev I.V."/>
        </authorList>
    </citation>
    <scope>NUCLEOTIDE SEQUENCE</scope>
    <source>
        <strain evidence="10">CIRM-BRFM 674</strain>
    </source>
</reference>
<feature type="domain" description="Transcription elongation factor Eaf N-terminal" evidence="9">
    <location>
        <begin position="16"/>
        <end position="132"/>
    </location>
</feature>
<keyword evidence="3" id="KW-0597">Phosphoprotein</keyword>
<accession>A0A9P5Z337</accession>
<dbReference type="EMBL" id="MU155198">
    <property type="protein sequence ID" value="KAF9480244.1"/>
    <property type="molecule type" value="Genomic_DNA"/>
</dbReference>
<dbReference type="Proteomes" id="UP000807469">
    <property type="component" value="Unassembled WGS sequence"/>
</dbReference>
<evidence type="ECO:0000256" key="6">
    <source>
        <dbReference type="ARBA" id="ARBA00023163"/>
    </source>
</evidence>
<dbReference type="InterPro" id="IPR019194">
    <property type="entry name" value="Tscrpt_elong_fac_Eaf_N"/>
</dbReference>
<keyword evidence="11" id="KW-1185">Reference proteome</keyword>
<dbReference type="OrthoDB" id="125903at2759"/>
<feature type="compositionally biased region" description="Acidic residues" evidence="8">
    <location>
        <begin position="165"/>
        <end position="178"/>
    </location>
</feature>
<proteinExistence type="inferred from homology"/>
<evidence type="ECO:0000313" key="10">
    <source>
        <dbReference type="EMBL" id="KAF9480244.1"/>
    </source>
</evidence>
<evidence type="ECO:0000259" key="9">
    <source>
        <dbReference type="Pfam" id="PF09816"/>
    </source>
</evidence>
<dbReference type="InterPro" id="IPR027093">
    <property type="entry name" value="EAF_fam"/>
</dbReference>
<dbReference type="PANTHER" id="PTHR15970">
    <property type="entry name" value="ELL-ASSOCIATED FACTOR EAF"/>
    <property type="match status" value="1"/>
</dbReference>
<organism evidence="10 11">
    <name type="scientific">Pholiota conissans</name>
    <dbReference type="NCBI Taxonomy" id="109636"/>
    <lineage>
        <taxon>Eukaryota</taxon>
        <taxon>Fungi</taxon>
        <taxon>Dikarya</taxon>
        <taxon>Basidiomycota</taxon>
        <taxon>Agaricomycotina</taxon>
        <taxon>Agaricomycetes</taxon>
        <taxon>Agaricomycetidae</taxon>
        <taxon>Agaricales</taxon>
        <taxon>Agaricineae</taxon>
        <taxon>Strophariaceae</taxon>
        <taxon>Pholiota</taxon>
    </lineage>
</organism>
<evidence type="ECO:0000256" key="8">
    <source>
        <dbReference type="SAM" id="MobiDB-lite"/>
    </source>
</evidence>
<keyword evidence="6" id="KW-0804">Transcription</keyword>
<protein>
    <recommendedName>
        <fullName evidence="9">Transcription elongation factor Eaf N-terminal domain-containing protein</fullName>
    </recommendedName>
</protein>
<keyword evidence="4" id="KW-0805">Transcription regulation</keyword>
<feature type="region of interest" description="Disordered" evidence="8">
    <location>
        <begin position="137"/>
        <end position="474"/>
    </location>
</feature>
<sequence length="474" mass="51301">MATTSSWTPPPGRHAVNIGSSLHRAIKNRKLKGSPAPTTKRSNLPERDFYSFKFNFKNKHIDASQPASLKKGTDNASIQAEFPGDQLGEAYSFNGTEHPARDVECMLIYDEDTGQYTLEKLESYVTLRYNRKVMVSPRSASPALSAAGKGKAKQEDYETTLPVKEEEEEGEADVDDLDELLRQTIADEPEEGEEIELPRKPISPPKPQPPPPPAKARPTKPLPQSRVELPSKVSSPPAPPPVAAPASQAPHPKPSKPMQAKPKKTKAAPPPPPSPPNLYPDEEVIELPKPSKRARLSPPQPPQPPPRARSPVSLSLPGGSTPAFAPPPAPVVSKPVISRNIPAPIPPPPQPVMPASPPLAQADSDDDDDDDDEDWEQIPTATTSIPQAEADYEASLEQDIFGGFGDDDGGEDIDANDLEQMMNEQLDSDDDEMVPVLPEPDRNAKPMSLNEMVTGVPAVDSDDDYSSSDESDDD</sequence>
<feature type="compositionally biased region" description="Pro residues" evidence="8">
    <location>
        <begin position="201"/>
        <end position="215"/>
    </location>
</feature>
<dbReference type="PANTHER" id="PTHR15970:SF2">
    <property type="entry name" value="ELL-ASSOCIATED FACTOR EAF"/>
    <property type="match status" value="1"/>
</dbReference>
<feature type="compositionally biased region" description="Pro residues" evidence="8">
    <location>
        <begin position="298"/>
        <end position="308"/>
    </location>
</feature>
<feature type="compositionally biased region" description="Low complexity" evidence="8">
    <location>
        <begin position="244"/>
        <end position="260"/>
    </location>
</feature>
<comment type="caution">
    <text evidence="10">The sequence shown here is derived from an EMBL/GenBank/DDBJ whole genome shotgun (WGS) entry which is preliminary data.</text>
</comment>
<evidence type="ECO:0000256" key="1">
    <source>
        <dbReference type="ARBA" id="ARBA00004123"/>
    </source>
</evidence>
<evidence type="ECO:0000256" key="5">
    <source>
        <dbReference type="ARBA" id="ARBA00023159"/>
    </source>
</evidence>
<name>A0A9P5Z337_9AGAR</name>
<evidence type="ECO:0000313" key="11">
    <source>
        <dbReference type="Proteomes" id="UP000807469"/>
    </source>
</evidence>
<dbReference type="GO" id="GO:0032783">
    <property type="term" value="C:super elongation complex"/>
    <property type="evidence" value="ECO:0007669"/>
    <property type="project" value="InterPro"/>
</dbReference>
<gene>
    <name evidence="10" type="ORF">BDN70DRAFT_877870</name>
</gene>
<dbReference type="GO" id="GO:0006368">
    <property type="term" value="P:transcription elongation by RNA polymerase II"/>
    <property type="evidence" value="ECO:0007669"/>
    <property type="project" value="InterPro"/>
</dbReference>
<dbReference type="AlphaFoldDB" id="A0A9P5Z337"/>
<evidence type="ECO:0000256" key="3">
    <source>
        <dbReference type="ARBA" id="ARBA00022553"/>
    </source>
</evidence>
<feature type="compositionally biased region" description="Acidic residues" evidence="8">
    <location>
        <begin position="363"/>
        <end position="376"/>
    </location>
</feature>
<keyword evidence="5" id="KW-0010">Activator</keyword>
<keyword evidence="7" id="KW-0539">Nucleus</keyword>
<comment type="subcellular location">
    <subcellularLocation>
        <location evidence="1">Nucleus</location>
    </subcellularLocation>
</comment>